<organism evidence="3 4">
    <name type="scientific">Sphingomonas jejuensis</name>
    <dbReference type="NCBI Taxonomy" id="904715"/>
    <lineage>
        <taxon>Bacteria</taxon>
        <taxon>Pseudomonadati</taxon>
        <taxon>Pseudomonadota</taxon>
        <taxon>Alphaproteobacteria</taxon>
        <taxon>Sphingomonadales</taxon>
        <taxon>Sphingomonadaceae</taxon>
        <taxon>Sphingomonas</taxon>
    </lineage>
</organism>
<name>A0ABX0XJ66_9SPHN</name>
<dbReference type="EMBL" id="JAATJE010000001">
    <property type="protein sequence ID" value="NJC32889.1"/>
    <property type="molecule type" value="Genomic_DNA"/>
</dbReference>
<dbReference type="CDD" id="cd06558">
    <property type="entry name" value="crotonase-like"/>
    <property type="match status" value="1"/>
</dbReference>
<evidence type="ECO:0000313" key="3">
    <source>
        <dbReference type="EMBL" id="NJC32889.1"/>
    </source>
</evidence>
<dbReference type="RefSeq" id="WP_342449693.1">
    <property type="nucleotide sequence ID" value="NZ_JAATJE010000001.1"/>
</dbReference>
<evidence type="ECO:0000256" key="1">
    <source>
        <dbReference type="ARBA" id="ARBA00005254"/>
    </source>
</evidence>
<proteinExistence type="inferred from homology"/>
<sequence length="260" mass="27193">MAEPGLRIERQGRLLILTIARPARANALDAATSAAIDEAVEEAERDAGIGAILLTGEGDRAFCSGMDMKEAAAIGAGHGLIPGRGFAGLTERRRTKPLILAINGTAVAGGMEMLLAADIVIAADHARFGLSEVKRGLFAFAGGIQRLAHAVPRATGLWMILTGETVDAARMLSLGLVSEVVPADRLMPRAREVAEQILSFDAVAVRRAKMLFDSAADMPIDQALRFGRAYGEETLASAAGREGIAAFAEGRGARFNDSAG</sequence>
<evidence type="ECO:0000256" key="2">
    <source>
        <dbReference type="ARBA" id="ARBA00023239"/>
    </source>
</evidence>
<dbReference type="InterPro" id="IPR029045">
    <property type="entry name" value="ClpP/crotonase-like_dom_sf"/>
</dbReference>
<gene>
    <name evidence="3" type="ORF">GGR88_000363</name>
</gene>
<dbReference type="PANTHER" id="PTHR11941">
    <property type="entry name" value="ENOYL-COA HYDRATASE-RELATED"/>
    <property type="match status" value="1"/>
</dbReference>
<dbReference type="Proteomes" id="UP000734218">
    <property type="component" value="Unassembled WGS sequence"/>
</dbReference>
<accession>A0ABX0XJ66</accession>
<evidence type="ECO:0000313" key="4">
    <source>
        <dbReference type="Proteomes" id="UP000734218"/>
    </source>
</evidence>
<protein>
    <submittedName>
        <fullName evidence="3">Enoyl-CoA hydratase/carnithine racemase</fullName>
    </submittedName>
</protein>
<comment type="similarity">
    <text evidence="1">Belongs to the enoyl-CoA hydratase/isomerase family.</text>
</comment>
<dbReference type="InterPro" id="IPR014748">
    <property type="entry name" value="Enoyl-CoA_hydra_C"/>
</dbReference>
<dbReference type="Gene3D" id="3.90.226.10">
    <property type="entry name" value="2-enoyl-CoA Hydratase, Chain A, domain 1"/>
    <property type="match status" value="1"/>
</dbReference>
<dbReference type="InterPro" id="IPR001753">
    <property type="entry name" value="Enoyl-CoA_hydra/iso"/>
</dbReference>
<dbReference type="Pfam" id="PF00378">
    <property type="entry name" value="ECH_1"/>
    <property type="match status" value="1"/>
</dbReference>
<dbReference type="Gene3D" id="1.10.12.10">
    <property type="entry name" value="Lyase 2-enoyl-coa Hydratase, Chain A, domain 2"/>
    <property type="match status" value="1"/>
</dbReference>
<comment type="caution">
    <text evidence="3">The sequence shown here is derived from an EMBL/GenBank/DDBJ whole genome shotgun (WGS) entry which is preliminary data.</text>
</comment>
<dbReference type="SUPFAM" id="SSF52096">
    <property type="entry name" value="ClpP/crotonase"/>
    <property type="match status" value="1"/>
</dbReference>
<dbReference type="PANTHER" id="PTHR11941:SF54">
    <property type="entry name" value="ENOYL-COA HYDRATASE, MITOCHONDRIAL"/>
    <property type="match status" value="1"/>
</dbReference>
<reference evidence="3 4" key="1">
    <citation type="submission" date="2020-03" db="EMBL/GenBank/DDBJ databases">
        <title>Genomic Encyclopedia of Type Strains, Phase IV (KMG-IV): sequencing the most valuable type-strain genomes for metagenomic binning, comparative biology and taxonomic classification.</title>
        <authorList>
            <person name="Goeker M."/>
        </authorList>
    </citation>
    <scope>NUCLEOTIDE SEQUENCE [LARGE SCALE GENOMIC DNA]</scope>
    <source>
        <strain evidence="3 4">DSM 27651</strain>
    </source>
</reference>
<keyword evidence="2" id="KW-0456">Lyase</keyword>
<keyword evidence="4" id="KW-1185">Reference proteome</keyword>